<sequence length="143" mass="16514">VAVSQEPKYDKPWCWTCQAHKRYKYVQTSYGGSGERTGRKTICRSCGARMWKPFLMDLGGFRLGCSLMYFVPVIGFFAFFLWSINAESSTSSTDLFLGIVVFVIFFILLPAYLLHLMARKYAVWKKWAKERGWEEDKTTAPPP</sequence>
<gene>
    <name evidence="2" type="ORF">METZ01_LOCUS493420</name>
</gene>
<reference evidence="2" key="1">
    <citation type="submission" date="2018-05" db="EMBL/GenBank/DDBJ databases">
        <authorList>
            <person name="Lanie J.A."/>
            <person name="Ng W.-L."/>
            <person name="Kazmierczak K.M."/>
            <person name="Andrzejewski T.M."/>
            <person name="Davidsen T.M."/>
            <person name="Wayne K.J."/>
            <person name="Tettelin H."/>
            <person name="Glass J.I."/>
            <person name="Rusch D."/>
            <person name="Podicherti R."/>
            <person name="Tsui H.-C.T."/>
            <person name="Winkler M.E."/>
        </authorList>
    </citation>
    <scope>NUCLEOTIDE SEQUENCE</scope>
</reference>
<keyword evidence="1" id="KW-0812">Transmembrane</keyword>
<accession>A0A383D7Q0</accession>
<dbReference type="EMBL" id="UINC01215056">
    <property type="protein sequence ID" value="SVE40566.1"/>
    <property type="molecule type" value="Genomic_DNA"/>
</dbReference>
<proteinExistence type="predicted"/>
<protein>
    <submittedName>
        <fullName evidence="2">Uncharacterized protein</fullName>
    </submittedName>
</protein>
<evidence type="ECO:0000256" key="1">
    <source>
        <dbReference type="SAM" id="Phobius"/>
    </source>
</evidence>
<evidence type="ECO:0000313" key="2">
    <source>
        <dbReference type="EMBL" id="SVE40566.1"/>
    </source>
</evidence>
<feature type="transmembrane region" description="Helical" evidence="1">
    <location>
        <begin position="95"/>
        <end position="116"/>
    </location>
</feature>
<organism evidence="2">
    <name type="scientific">marine metagenome</name>
    <dbReference type="NCBI Taxonomy" id="408172"/>
    <lineage>
        <taxon>unclassified sequences</taxon>
        <taxon>metagenomes</taxon>
        <taxon>ecological metagenomes</taxon>
    </lineage>
</organism>
<keyword evidence="1" id="KW-1133">Transmembrane helix</keyword>
<keyword evidence="1" id="KW-0472">Membrane</keyword>
<feature type="transmembrane region" description="Helical" evidence="1">
    <location>
        <begin position="59"/>
        <end position="83"/>
    </location>
</feature>
<feature type="non-terminal residue" evidence="2">
    <location>
        <position position="1"/>
    </location>
</feature>
<name>A0A383D7Q0_9ZZZZ</name>
<dbReference type="AlphaFoldDB" id="A0A383D7Q0"/>